<dbReference type="EMBL" id="JAUIZM010000010">
    <property type="protein sequence ID" value="KAK1360250.1"/>
    <property type="molecule type" value="Genomic_DNA"/>
</dbReference>
<comment type="caution">
    <text evidence="2">The sequence shown here is derived from an EMBL/GenBank/DDBJ whole genome shotgun (WGS) entry which is preliminary data.</text>
</comment>
<evidence type="ECO:0000313" key="2">
    <source>
        <dbReference type="EMBL" id="KAK1360250.1"/>
    </source>
</evidence>
<dbReference type="Proteomes" id="UP001237642">
    <property type="component" value="Unassembled WGS sequence"/>
</dbReference>
<evidence type="ECO:0000313" key="3">
    <source>
        <dbReference type="Proteomes" id="UP001237642"/>
    </source>
</evidence>
<accession>A0AAD8H5Z6</accession>
<name>A0AAD8H5Z6_9APIA</name>
<sequence length="360" mass="39471">MAPKQTLSQTNFAGIFSPNDAGEGFKGLVFFLNKSYLGYAITSTPILDLDRLEAFWQTVVAQTEGENPGIQFTISGQQYTLTAEVINNALGITLEARQQFTELANDDTLKKLFLKIGYAGPILEEGTTKWYPTGEMDMKHLRKEWSMIFDVMVKVFSTKSTGWNGIPSYIKKLTHSLVHGYKVNVGALLMAHLKAAIVSNLDYPLPSGYDSFSLKNETELDPNSVNPHSTPYTQPRPSRLPKAQREALQESRKRSLDADVGGSSVSQEGDTAPSAANKEGSQTEPTVVPPEPKKKRARRTKTTVSHPAVSQKTVEETREINSSLDVPSQQGTSIEIGMSPKAPCLVIKSSIGSRICICKT</sequence>
<feature type="compositionally biased region" description="Basic and acidic residues" evidence="1">
    <location>
        <begin position="243"/>
        <end position="257"/>
    </location>
</feature>
<gene>
    <name evidence="2" type="ORF">POM88_044724</name>
</gene>
<dbReference type="AlphaFoldDB" id="A0AAD8H5Z6"/>
<feature type="compositionally biased region" description="Polar residues" evidence="1">
    <location>
        <begin position="320"/>
        <end position="333"/>
    </location>
</feature>
<evidence type="ECO:0000256" key="1">
    <source>
        <dbReference type="SAM" id="MobiDB-lite"/>
    </source>
</evidence>
<proteinExistence type="predicted"/>
<keyword evidence="3" id="KW-1185">Reference proteome</keyword>
<protein>
    <submittedName>
        <fullName evidence="2">Uncharacterized protein</fullName>
    </submittedName>
</protein>
<feature type="compositionally biased region" description="Polar residues" evidence="1">
    <location>
        <begin position="221"/>
        <end position="236"/>
    </location>
</feature>
<feature type="region of interest" description="Disordered" evidence="1">
    <location>
        <begin position="216"/>
        <end position="335"/>
    </location>
</feature>
<organism evidence="2 3">
    <name type="scientific">Heracleum sosnowskyi</name>
    <dbReference type="NCBI Taxonomy" id="360622"/>
    <lineage>
        <taxon>Eukaryota</taxon>
        <taxon>Viridiplantae</taxon>
        <taxon>Streptophyta</taxon>
        <taxon>Embryophyta</taxon>
        <taxon>Tracheophyta</taxon>
        <taxon>Spermatophyta</taxon>
        <taxon>Magnoliopsida</taxon>
        <taxon>eudicotyledons</taxon>
        <taxon>Gunneridae</taxon>
        <taxon>Pentapetalae</taxon>
        <taxon>asterids</taxon>
        <taxon>campanulids</taxon>
        <taxon>Apiales</taxon>
        <taxon>Apiaceae</taxon>
        <taxon>Apioideae</taxon>
        <taxon>apioid superclade</taxon>
        <taxon>Tordylieae</taxon>
        <taxon>Tordyliinae</taxon>
        <taxon>Heracleum</taxon>
    </lineage>
</organism>
<reference evidence="2" key="1">
    <citation type="submission" date="2023-02" db="EMBL/GenBank/DDBJ databases">
        <title>Genome of toxic invasive species Heracleum sosnowskyi carries increased number of genes despite the absence of recent whole-genome duplications.</title>
        <authorList>
            <person name="Schelkunov M."/>
            <person name="Shtratnikova V."/>
            <person name="Makarenko M."/>
            <person name="Klepikova A."/>
            <person name="Omelchenko D."/>
            <person name="Novikova G."/>
            <person name="Obukhova E."/>
            <person name="Bogdanov V."/>
            <person name="Penin A."/>
            <person name="Logacheva M."/>
        </authorList>
    </citation>
    <scope>NUCLEOTIDE SEQUENCE</scope>
    <source>
        <strain evidence="2">Hsosn_3</strain>
        <tissue evidence="2">Leaf</tissue>
    </source>
</reference>
<reference evidence="2" key="2">
    <citation type="submission" date="2023-05" db="EMBL/GenBank/DDBJ databases">
        <authorList>
            <person name="Schelkunov M.I."/>
        </authorList>
    </citation>
    <scope>NUCLEOTIDE SEQUENCE</scope>
    <source>
        <strain evidence="2">Hsosn_3</strain>
        <tissue evidence="2">Leaf</tissue>
    </source>
</reference>